<sequence>MVGPEKEQSWIPKIFRKKVCTTFIVDLCDDSGGLDCHRGTAHRHRPACGCGCEGPPDGQHRRQQGGGHGCGPLGCGPEQRDAHQPQGLIPCEVQMAW</sequence>
<accession>A0AAV0ABG8</accession>
<proteinExistence type="predicted"/>
<dbReference type="AlphaFoldDB" id="A0AAV0ABG8"/>
<name>A0AAV0ABG8_PHORO</name>
<comment type="caution">
    <text evidence="1">The sequence shown here is derived from an EMBL/GenBank/DDBJ whole genome shotgun (WGS) entry which is preliminary data.</text>
</comment>
<evidence type="ECO:0000313" key="2">
    <source>
        <dbReference type="Proteomes" id="UP001152836"/>
    </source>
</evidence>
<dbReference type="EMBL" id="CALSGD010001635">
    <property type="protein sequence ID" value="CAH7457274.1"/>
    <property type="molecule type" value="Genomic_DNA"/>
</dbReference>
<organism evidence="1 2">
    <name type="scientific">Phodopus roborovskii</name>
    <name type="common">Roborovski's desert hamster</name>
    <name type="synonym">Cricetulus roborovskii</name>
    <dbReference type="NCBI Taxonomy" id="109678"/>
    <lineage>
        <taxon>Eukaryota</taxon>
        <taxon>Metazoa</taxon>
        <taxon>Chordata</taxon>
        <taxon>Craniata</taxon>
        <taxon>Vertebrata</taxon>
        <taxon>Euteleostomi</taxon>
        <taxon>Mammalia</taxon>
        <taxon>Eutheria</taxon>
        <taxon>Euarchontoglires</taxon>
        <taxon>Glires</taxon>
        <taxon>Rodentia</taxon>
        <taxon>Myomorpha</taxon>
        <taxon>Muroidea</taxon>
        <taxon>Cricetidae</taxon>
        <taxon>Cricetinae</taxon>
        <taxon>Phodopus</taxon>
    </lineage>
</organism>
<gene>
    <name evidence="1" type="primary">Trpm4</name>
    <name evidence="1" type="ORF">PHOROB_LOCUS17488</name>
</gene>
<protein>
    <submittedName>
        <fullName evidence="1">Trpm4 protein</fullName>
    </submittedName>
</protein>
<dbReference type="Proteomes" id="UP001152836">
    <property type="component" value="Unassembled WGS sequence"/>
</dbReference>
<keyword evidence="2" id="KW-1185">Reference proteome</keyword>
<reference evidence="1" key="1">
    <citation type="submission" date="2022-06" db="EMBL/GenBank/DDBJ databases">
        <authorList>
            <person name="Andreotti S."/>
            <person name="Wyler E."/>
        </authorList>
    </citation>
    <scope>NUCLEOTIDE SEQUENCE</scope>
</reference>
<evidence type="ECO:0000313" key="1">
    <source>
        <dbReference type="EMBL" id="CAH7457274.1"/>
    </source>
</evidence>